<gene>
    <name evidence="1" type="ORF">BWX89_00014</name>
</gene>
<dbReference type="InterPro" id="IPR015422">
    <property type="entry name" value="PyrdxlP-dep_Trfase_small"/>
</dbReference>
<sequence>MYPVVVKKGGKKNLVHFLEKNLIETRDMMPLVNQPIYLKLFGKIEDEFPVAKWINKNGFYIGCHQYLTKDELNYVIAKFYQFYKRNE</sequence>
<dbReference type="Proteomes" id="UP000485562">
    <property type="component" value="Unassembled WGS sequence"/>
</dbReference>
<dbReference type="EMBL" id="MWDQ01000004">
    <property type="protein sequence ID" value="OQB75608.1"/>
    <property type="molecule type" value="Genomic_DNA"/>
</dbReference>
<organism evidence="1">
    <name type="scientific">candidate division TA06 bacterium ADurb.Bin131</name>
    <dbReference type="NCBI Taxonomy" id="1852827"/>
    <lineage>
        <taxon>Bacteria</taxon>
        <taxon>Bacteria division TA06</taxon>
    </lineage>
</organism>
<dbReference type="InterPro" id="IPR015424">
    <property type="entry name" value="PyrdxlP-dep_Trfase"/>
</dbReference>
<evidence type="ECO:0000313" key="1">
    <source>
        <dbReference type="EMBL" id="OQB75608.1"/>
    </source>
</evidence>
<accession>A0A1V6CFD3</accession>
<dbReference type="Pfam" id="PF01041">
    <property type="entry name" value="DegT_DnrJ_EryC1"/>
    <property type="match status" value="1"/>
</dbReference>
<reference evidence="1" key="1">
    <citation type="submission" date="2017-02" db="EMBL/GenBank/DDBJ databases">
        <title>Delving into the versatile metabolic prowess of the omnipresent phylum Bacteroidetes.</title>
        <authorList>
            <person name="Nobu M.K."/>
            <person name="Mei R."/>
            <person name="Narihiro T."/>
            <person name="Kuroda K."/>
            <person name="Liu W.-T."/>
        </authorList>
    </citation>
    <scope>NUCLEOTIDE SEQUENCE</scope>
    <source>
        <strain evidence="1">ADurb.Bin131</strain>
    </source>
</reference>
<comment type="caution">
    <text evidence="1">The sequence shown here is derived from an EMBL/GenBank/DDBJ whole genome shotgun (WGS) entry which is preliminary data.</text>
</comment>
<proteinExistence type="predicted"/>
<keyword evidence="1" id="KW-0808">Transferase</keyword>
<dbReference type="SUPFAM" id="SSF53383">
    <property type="entry name" value="PLP-dependent transferases"/>
    <property type="match status" value="1"/>
</dbReference>
<dbReference type="AlphaFoldDB" id="A0A1V6CFD3"/>
<keyword evidence="1" id="KW-0032">Aminotransferase</keyword>
<name>A0A1V6CFD3_UNCT6</name>
<dbReference type="GO" id="GO:0008483">
    <property type="term" value="F:transaminase activity"/>
    <property type="evidence" value="ECO:0007669"/>
    <property type="project" value="UniProtKB-KW"/>
</dbReference>
<dbReference type="Gene3D" id="3.90.1150.10">
    <property type="entry name" value="Aspartate Aminotransferase, domain 1"/>
    <property type="match status" value="1"/>
</dbReference>
<protein>
    <submittedName>
        <fullName evidence="1">DegT/DnrJ/EryC1/StrS aminotransferase family protein</fullName>
    </submittedName>
</protein>
<dbReference type="InterPro" id="IPR000653">
    <property type="entry name" value="DegT/StrS_aminotransferase"/>
</dbReference>